<evidence type="ECO:0000313" key="10">
    <source>
        <dbReference type="Proteomes" id="UP000722791"/>
    </source>
</evidence>
<evidence type="ECO:0000256" key="1">
    <source>
        <dbReference type="ARBA" id="ARBA00022741"/>
    </source>
</evidence>
<evidence type="ECO:0000313" key="8">
    <source>
        <dbReference type="EMBL" id="GIL79804.1"/>
    </source>
</evidence>
<feature type="domain" description="GB1/RHD3-type G" evidence="7">
    <location>
        <begin position="63"/>
        <end position="350"/>
    </location>
</feature>
<keyword evidence="3" id="KW-0342">GTP-binding</keyword>
<dbReference type="InterPro" id="IPR027417">
    <property type="entry name" value="P-loop_NTPase"/>
</dbReference>
<dbReference type="PROSITE" id="PS51715">
    <property type="entry name" value="G_GB1_RHD3"/>
    <property type="match status" value="1"/>
</dbReference>
<dbReference type="Proteomes" id="UP000747110">
    <property type="component" value="Unassembled WGS sequence"/>
</dbReference>
<dbReference type="AlphaFoldDB" id="A0A8J4LRX7"/>
<dbReference type="CDD" id="cd01851">
    <property type="entry name" value="GBP"/>
    <property type="match status" value="1"/>
</dbReference>
<dbReference type="Gene3D" id="1.20.1000.10">
    <property type="entry name" value="Guanylate-binding protein, C-terminal domain"/>
    <property type="match status" value="1"/>
</dbReference>
<feature type="compositionally biased region" description="Polar residues" evidence="6">
    <location>
        <begin position="16"/>
        <end position="27"/>
    </location>
</feature>
<dbReference type="PANTHER" id="PTHR10751">
    <property type="entry name" value="GUANYLATE BINDING PROTEIN"/>
    <property type="match status" value="1"/>
</dbReference>
<dbReference type="InterPro" id="IPR003191">
    <property type="entry name" value="Guanylate-bd/ATL_C"/>
</dbReference>
<keyword evidence="11" id="KW-1185">Reference proteome</keyword>
<evidence type="ECO:0000256" key="3">
    <source>
        <dbReference type="ARBA" id="ARBA00023134"/>
    </source>
</evidence>
<dbReference type="InterPro" id="IPR036543">
    <property type="entry name" value="Guanylate-bd_C_sf"/>
</dbReference>
<name>A0A8J4LRX7_9CHLO</name>
<dbReference type="Proteomes" id="UP000722791">
    <property type="component" value="Unassembled WGS sequence"/>
</dbReference>
<feature type="compositionally biased region" description="Basic and acidic residues" evidence="6">
    <location>
        <begin position="210"/>
        <end position="232"/>
    </location>
</feature>
<feature type="coiled-coil region" evidence="5">
    <location>
        <begin position="560"/>
        <end position="594"/>
    </location>
</feature>
<dbReference type="GO" id="GO:0003924">
    <property type="term" value="F:GTPase activity"/>
    <property type="evidence" value="ECO:0007669"/>
    <property type="project" value="InterPro"/>
</dbReference>
<comment type="caution">
    <text evidence="9">The sequence shown here is derived from an EMBL/GenBank/DDBJ whole genome shotgun (WGS) entry which is preliminary data.</text>
</comment>
<evidence type="ECO:0000256" key="5">
    <source>
        <dbReference type="SAM" id="Coils"/>
    </source>
</evidence>
<dbReference type="InterPro" id="IPR015894">
    <property type="entry name" value="Guanylate-bd_N"/>
</dbReference>
<evidence type="ECO:0000313" key="11">
    <source>
        <dbReference type="Proteomes" id="UP000747110"/>
    </source>
</evidence>
<sequence>MFQGMAVTDGSREKSTSTQKPSASQKPSPNPPEGKPVQLVHHDPSSGQFSLGEEAIAVLKRIKAPIAVVSVCGRARTGKSYILNQLLGTNGAGFEVASSYRPCTKGLWLWSQPIRRTALDGSYYYLVLVDTEGIDAYDQTTQDGVSLFSLAVLLSSLFVYNQMGGIDEAALDRLALVTELTRRIRVRTTGGAAVMANGDGTPAAANGSKKKQESDGGKKKEGDGGSKKKIEPDGGLEDISALSEFTPSFMWLLRDFYYDLEDKGVKQSARDYLETALMPTPGKGQAVELKNMIRESIKALFPDRDCVTLVRPVTDEEALRNLATLSPEQLRPEFVQGVERLTATLNARAQPKRLGTQMLTGPLLAGLAAAYVKAINQGAVPTISTAWHSVAESECRAACYAAEDAYRAAFNPNTPPDEQALTDEHQRSLVAAFAAYKDRAVGDPGLQARYQQRYVTACNTAFEALREKRLAAAAEALERQLADLATRLHSDARLQDGSFQQIAMALETGVNGVVGATVGAARWPRLLAFCHAQYAALGNDMFDRMSTAAAFEAQRVHIEAQTQAAEIERLRTENDGLKAQLAAANKRAEEAAAARDEAISSARIAARNRSSDVDYRVKSRGCFGF</sequence>
<evidence type="ECO:0000256" key="4">
    <source>
        <dbReference type="PROSITE-ProRule" id="PRU01052"/>
    </source>
</evidence>
<keyword evidence="2" id="KW-0378">Hydrolase</keyword>
<gene>
    <name evidence="8" type="ORF">Vretifemale_9096</name>
    <name evidence="9" type="ORF">Vretimale_12424</name>
</gene>
<reference evidence="9" key="1">
    <citation type="journal article" date="2021" name="Proc. Natl. Acad. Sci. U.S.A.">
        <title>Three genomes in the algal genus Volvox reveal the fate of a haploid sex-determining region after a transition to homothallism.</title>
        <authorList>
            <person name="Yamamoto K."/>
            <person name="Hamaji T."/>
            <person name="Kawai-Toyooka H."/>
            <person name="Matsuzaki R."/>
            <person name="Takahashi F."/>
            <person name="Nishimura Y."/>
            <person name="Kawachi M."/>
            <person name="Noguchi H."/>
            <person name="Minakuchi Y."/>
            <person name="Umen J.G."/>
            <person name="Toyoda A."/>
            <person name="Nozaki H."/>
        </authorList>
    </citation>
    <scope>NUCLEOTIDE SEQUENCE</scope>
    <source>
        <strain evidence="9">NIES-3785</strain>
        <strain evidence="8">NIES-3786</strain>
    </source>
</reference>
<dbReference type="GO" id="GO:0005525">
    <property type="term" value="F:GTP binding"/>
    <property type="evidence" value="ECO:0007669"/>
    <property type="project" value="UniProtKB-KW"/>
</dbReference>
<comment type="similarity">
    <text evidence="4">Belongs to the TRAFAC class dynamin-like GTPase superfamily. GB1/RHD3 GTPase family.</text>
</comment>
<dbReference type="OrthoDB" id="2135133at2759"/>
<dbReference type="SUPFAM" id="SSF48340">
    <property type="entry name" value="Interferon-induced guanylate-binding protein 1 (GBP1), C-terminal domain"/>
    <property type="match status" value="1"/>
</dbReference>
<protein>
    <recommendedName>
        <fullName evidence="7">GB1/RHD3-type G domain-containing protein</fullName>
    </recommendedName>
</protein>
<proteinExistence type="inferred from homology"/>
<dbReference type="EMBL" id="BNCP01000016">
    <property type="protein sequence ID" value="GIL79804.1"/>
    <property type="molecule type" value="Genomic_DNA"/>
</dbReference>
<dbReference type="InterPro" id="IPR030386">
    <property type="entry name" value="G_GB1_RHD3_dom"/>
</dbReference>
<dbReference type="SUPFAM" id="SSF52540">
    <property type="entry name" value="P-loop containing nucleoside triphosphate hydrolases"/>
    <property type="match status" value="1"/>
</dbReference>
<feature type="region of interest" description="Disordered" evidence="6">
    <location>
        <begin position="1"/>
        <end position="44"/>
    </location>
</feature>
<keyword evidence="1" id="KW-0547">Nucleotide-binding</keyword>
<dbReference type="Gene3D" id="3.40.50.300">
    <property type="entry name" value="P-loop containing nucleotide triphosphate hydrolases"/>
    <property type="match status" value="1"/>
</dbReference>
<evidence type="ECO:0000256" key="2">
    <source>
        <dbReference type="ARBA" id="ARBA00022801"/>
    </source>
</evidence>
<feature type="region of interest" description="Disordered" evidence="6">
    <location>
        <begin position="193"/>
        <end position="233"/>
    </location>
</feature>
<dbReference type="Pfam" id="PF02841">
    <property type="entry name" value="GBP_C"/>
    <property type="match status" value="1"/>
</dbReference>
<dbReference type="Pfam" id="PF02263">
    <property type="entry name" value="GBP"/>
    <property type="match status" value="2"/>
</dbReference>
<dbReference type="EMBL" id="BNCQ01000027">
    <property type="protein sequence ID" value="GIM08415.1"/>
    <property type="molecule type" value="Genomic_DNA"/>
</dbReference>
<accession>A0A8J4LRX7</accession>
<evidence type="ECO:0000313" key="9">
    <source>
        <dbReference type="EMBL" id="GIM08415.1"/>
    </source>
</evidence>
<evidence type="ECO:0000256" key="6">
    <source>
        <dbReference type="SAM" id="MobiDB-lite"/>
    </source>
</evidence>
<evidence type="ECO:0000259" key="7">
    <source>
        <dbReference type="PROSITE" id="PS51715"/>
    </source>
</evidence>
<organism evidence="9 10">
    <name type="scientific">Volvox reticuliferus</name>
    <dbReference type="NCBI Taxonomy" id="1737510"/>
    <lineage>
        <taxon>Eukaryota</taxon>
        <taxon>Viridiplantae</taxon>
        <taxon>Chlorophyta</taxon>
        <taxon>core chlorophytes</taxon>
        <taxon>Chlorophyceae</taxon>
        <taxon>CS clade</taxon>
        <taxon>Chlamydomonadales</taxon>
        <taxon>Volvocaceae</taxon>
        <taxon>Volvox</taxon>
    </lineage>
</organism>
<keyword evidence="5" id="KW-0175">Coiled coil</keyword>